<sequence>MGVGACRGARPLSPHVARARSPAMASSGLIPARCRNNKAAAVPRSASACEAPGAWNCNRMLLMGPPGHRRHGSATEPAVAQRAEGVRPHAPTASTQHLAHRHRGHAALAAVWASAEAGWVGCHGERHAGRFDRCAGSSRTGTSSETSVQKPECPAEPPAGKASPRRRPCAFDRWSAGQPPGQGGGPSGGVSATGFPTQAGRWRRLVLSHDDGLGDASRLSLQRVGNAVDNPWGNCGDRCPARAATRCPPIEHWHRNQRGKVGALTPSRPLRVALDASGNARLRYGAGTNLNAPRKAQRVSPLWRLTLCFFWCRRKESNPRLSHCE</sequence>
<gene>
    <name evidence="2" type="ORF">DES41_101439</name>
</gene>
<keyword evidence="3" id="KW-1185">Reference proteome</keyword>
<feature type="compositionally biased region" description="Low complexity" evidence="1">
    <location>
        <begin position="136"/>
        <end position="147"/>
    </location>
</feature>
<dbReference type="EMBL" id="QPJK01000001">
    <property type="protein sequence ID" value="RCW75836.1"/>
    <property type="molecule type" value="Genomic_DNA"/>
</dbReference>
<dbReference type="Proteomes" id="UP000252884">
    <property type="component" value="Unassembled WGS sequence"/>
</dbReference>
<reference evidence="2 3" key="1">
    <citation type="submission" date="2018-07" db="EMBL/GenBank/DDBJ databases">
        <title>Genomic Encyclopedia of Type Strains, Phase IV (KMG-IV): sequencing the most valuable type-strain genomes for metagenomic binning, comparative biology and taxonomic classification.</title>
        <authorList>
            <person name="Goeker M."/>
        </authorList>
    </citation>
    <scope>NUCLEOTIDE SEQUENCE [LARGE SCALE GENOMIC DNA]</scope>
    <source>
        <strain evidence="2 3">DSM 21634</strain>
    </source>
</reference>
<comment type="caution">
    <text evidence="2">The sequence shown here is derived from an EMBL/GenBank/DDBJ whole genome shotgun (WGS) entry which is preliminary data.</text>
</comment>
<feature type="region of interest" description="Disordered" evidence="1">
    <location>
        <begin position="1"/>
        <end position="20"/>
    </location>
</feature>
<evidence type="ECO:0000256" key="1">
    <source>
        <dbReference type="SAM" id="MobiDB-lite"/>
    </source>
</evidence>
<proteinExistence type="predicted"/>
<feature type="region of interest" description="Disordered" evidence="1">
    <location>
        <begin position="131"/>
        <end position="194"/>
    </location>
</feature>
<name>A0A368Y915_9BURK</name>
<dbReference type="AlphaFoldDB" id="A0A368Y915"/>
<evidence type="ECO:0000313" key="2">
    <source>
        <dbReference type="EMBL" id="RCW75836.1"/>
    </source>
</evidence>
<accession>A0A368Y915</accession>
<evidence type="ECO:0000313" key="3">
    <source>
        <dbReference type="Proteomes" id="UP000252884"/>
    </source>
</evidence>
<organism evidence="2 3">
    <name type="scientific">Pseudorhodoferax soli</name>
    <dbReference type="NCBI Taxonomy" id="545864"/>
    <lineage>
        <taxon>Bacteria</taxon>
        <taxon>Pseudomonadati</taxon>
        <taxon>Pseudomonadota</taxon>
        <taxon>Betaproteobacteria</taxon>
        <taxon>Burkholderiales</taxon>
        <taxon>Comamonadaceae</taxon>
    </lineage>
</organism>
<protein>
    <submittedName>
        <fullName evidence="2">Uncharacterized protein</fullName>
    </submittedName>
</protein>